<dbReference type="Proteomes" id="UP000472276">
    <property type="component" value="Unassembled WGS sequence"/>
</dbReference>
<evidence type="ECO:0000259" key="1">
    <source>
        <dbReference type="Pfam" id="PF16297"/>
    </source>
</evidence>
<reference evidence="2" key="1">
    <citation type="submission" date="2025-08" db="UniProtKB">
        <authorList>
            <consortium name="Ensembl"/>
        </authorList>
    </citation>
    <scope>IDENTIFICATION</scope>
</reference>
<name>A0A668RZ72_OREAU</name>
<feature type="domain" description="DUF4939" evidence="1">
    <location>
        <begin position="28"/>
        <end position="109"/>
    </location>
</feature>
<dbReference type="AlphaFoldDB" id="A0A668RZ72"/>
<evidence type="ECO:0000313" key="2">
    <source>
        <dbReference type="Ensembl" id="ENSOABP00000005661.2"/>
    </source>
</evidence>
<dbReference type="Pfam" id="PF16297">
    <property type="entry name" value="DUF4939"/>
    <property type="match status" value="1"/>
</dbReference>
<dbReference type="Ensembl" id="ENSOABT00000005868.2">
    <property type="protein sequence ID" value="ENSOABP00000005661.2"/>
    <property type="gene ID" value="ENSOABG00000003187.2"/>
</dbReference>
<evidence type="ECO:0000313" key="3">
    <source>
        <dbReference type="Proteomes" id="UP000472276"/>
    </source>
</evidence>
<accession>A0A668RZ72</accession>
<reference evidence="2" key="2">
    <citation type="submission" date="2025-09" db="UniProtKB">
        <authorList>
            <consortium name="Ensembl"/>
        </authorList>
    </citation>
    <scope>IDENTIFICATION</scope>
</reference>
<proteinExistence type="predicted"/>
<organism evidence="2 3">
    <name type="scientific">Oreochromis aureus</name>
    <name type="common">Israeli tilapia</name>
    <name type="synonym">Chromis aureus</name>
    <dbReference type="NCBI Taxonomy" id="47969"/>
    <lineage>
        <taxon>Eukaryota</taxon>
        <taxon>Metazoa</taxon>
        <taxon>Chordata</taxon>
        <taxon>Craniata</taxon>
        <taxon>Vertebrata</taxon>
        <taxon>Euteleostomi</taxon>
        <taxon>Actinopterygii</taxon>
        <taxon>Neopterygii</taxon>
        <taxon>Teleostei</taxon>
        <taxon>Neoteleostei</taxon>
        <taxon>Acanthomorphata</taxon>
        <taxon>Ovalentaria</taxon>
        <taxon>Cichlomorphae</taxon>
        <taxon>Cichliformes</taxon>
        <taxon>Cichlidae</taxon>
        <taxon>African cichlids</taxon>
        <taxon>Pseudocrenilabrinae</taxon>
        <taxon>Oreochromini</taxon>
        <taxon>Oreochromis</taxon>
    </lineage>
</organism>
<sequence length="110" mass="12490">MICDRTIHPQAAATPPDPLAAWLEDPGRTMPSPELFTGELEKCSGFLAQVSLFFRQQNKTYASDDARIAFFVQLLRDHARQWAQGLLKTLPNISYPEFLSEFKGVFEKDD</sequence>
<keyword evidence="3" id="KW-1185">Reference proteome</keyword>
<protein>
    <recommendedName>
        <fullName evidence="1">DUF4939 domain-containing protein</fullName>
    </recommendedName>
</protein>
<dbReference type="OMA" id="ICDRTIH"/>
<dbReference type="InterPro" id="IPR032549">
    <property type="entry name" value="DUF4939"/>
</dbReference>